<sequence>MLKQLFASRGFLSVATILVLASVAVAGYRLAKPTPEMRSYCALMPDGIGLFEGSDVTVLGLRVGRVTRIEPSGDGARVDFEIPAGERLSAEVGATTLSDTLVADRKLALIGTAADGAPAWDHERCITRTLTPKSLTATFNALAGLADELNGGEQPDRPDLIKDGIAALDNATAGHGRQINDIVRTLGAALNSPDAAIGHLGGLIDALADLAHSAANGWGDVKDMLTRLTAALQAANDQVVPPIVDVVDGLREVLPAANEAIVMLGGPLLRRLDSAADRLPMLLAGIGSLRELIAMIPPLTQAFSTAVDPATGQTVITYAPPAVALPDAAAAEVCAAVNALAAGRCTAADGLAQVQVTQLVLGTVGAR</sequence>
<evidence type="ECO:0000259" key="1">
    <source>
        <dbReference type="Pfam" id="PF02470"/>
    </source>
</evidence>
<dbReference type="PANTHER" id="PTHR33371">
    <property type="entry name" value="INTERMEMBRANE PHOSPHOLIPID TRANSPORT SYSTEM BINDING PROTEIN MLAD-RELATED"/>
    <property type="match status" value="1"/>
</dbReference>
<dbReference type="EMBL" id="CP059399">
    <property type="protein sequence ID" value="QLY28856.1"/>
    <property type="molecule type" value="Genomic_DNA"/>
</dbReference>
<dbReference type="KEGG" id="nhu:H0264_26475"/>
<evidence type="ECO:0000313" key="2">
    <source>
        <dbReference type="EMBL" id="QLY28856.1"/>
    </source>
</evidence>
<accession>A0A7D6VFE0</accession>
<dbReference type="InterPro" id="IPR052336">
    <property type="entry name" value="MlaD_Phospholipid_Transporter"/>
</dbReference>
<evidence type="ECO:0000313" key="3">
    <source>
        <dbReference type="Proteomes" id="UP000515512"/>
    </source>
</evidence>
<dbReference type="Proteomes" id="UP000515512">
    <property type="component" value="Chromosome"/>
</dbReference>
<name>A0A7D6VFE0_9NOCA</name>
<dbReference type="AlphaFoldDB" id="A0A7D6VFE0"/>
<dbReference type="GO" id="GO:0005576">
    <property type="term" value="C:extracellular region"/>
    <property type="evidence" value="ECO:0007669"/>
    <property type="project" value="TreeGrafter"/>
</dbReference>
<protein>
    <submittedName>
        <fullName evidence="2">MCE family protein</fullName>
    </submittedName>
</protein>
<dbReference type="RefSeq" id="WP_181580062.1">
    <property type="nucleotide sequence ID" value="NZ_CP059399.1"/>
</dbReference>
<dbReference type="InterPro" id="IPR003399">
    <property type="entry name" value="Mce/MlaD"/>
</dbReference>
<organism evidence="2 3">
    <name type="scientific">Nocardia huaxiensis</name>
    <dbReference type="NCBI Taxonomy" id="2755382"/>
    <lineage>
        <taxon>Bacteria</taxon>
        <taxon>Bacillati</taxon>
        <taxon>Actinomycetota</taxon>
        <taxon>Actinomycetes</taxon>
        <taxon>Mycobacteriales</taxon>
        <taxon>Nocardiaceae</taxon>
        <taxon>Nocardia</taxon>
    </lineage>
</organism>
<proteinExistence type="predicted"/>
<dbReference type="Pfam" id="PF02470">
    <property type="entry name" value="MlaD"/>
    <property type="match status" value="1"/>
</dbReference>
<keyword evidence="3" id="KW-1185">Reference proteome</keyword>
<reference evidence="2 3" key="1">
    <citation type="submission" date="2020-07" db="EMBL/GenBank/DDBJ databases">
        <authorList>
            <person name="Zhuang K."/>
            <person name="Ran Y."/>
        </authorList>
    </citation>
    <scope>NUCLEOTIDE SEQUENCE [LARGE SCALE GENOMIC DNA]</scope>
    <source>
        <strain evidence="2 3">WCH-YHL-001</strain>
    </source>
</reference>
<gene>
    <name evidence="2" type="ORF">H0264_26475</name>
</gene>
<dbReference type="PANTHER" id="PTHR33371:SF4">
    <property type="entry name" value="INTERMEMBRANE PHOSPHOLIPID TRANSPORT SYSTEM BINDING PROTEIN MLAD"/>
    <property type="match status" value="1"/>
</dbReference>
<feature type="domain" description="Mce/MlaD" evidence="1">
    <location>
        <begin position="40"/>
        <end position="110"/>
    </location>
</feature>